<keyword evidence="5" id="KW-1185">Reference proteome</keyword>
<dbReference type="PANTHER" id="PTHR43976:SF16">
    <property type="entry name" value="SHORT-CHAIN DEHYDROGENASE_REDUCTASE FAMILY PROTEIN"/>
    <property type="match status" value="1"/>
</dbReference>
<evidence type="ECO:0000313" key="5">
    <source>
        <dbReference type="Proteomes" id="UP000476411"/>
    </source>
</evidence>
<evidence type="ECO:0000256" key="3">
    <source>
        <dbReference type="RuleBase" id="RU000363"/>
    </source>
</evidence>
<dbReference type="InterPro" id="IPR036291">
    <property type="entry name" value="NAD(P)-bd_dom_sf"/>
</dbReference>
<dbReference type="PRINTS" id="PR00081">
    <property type="entry name" value="GDHRDH"/>
</dbReference>
<dbReference type="AlphaFoldDB" id="A0A6B9ZFA1"/>
<proteinExistence type="inferred from homology"/>
<dbReference type="CDD" id="cd05374">
    <property type="entry name" value="17beta-HSD-like_SDR_c"/>
    <property type="match status" value="1"/>
</dbReference>
<dbReference type="PANTHER" id="PTHR43976">
    <property type="entry name" value="SHORT CHAIN DEHYDROGENASE"/>
    <property type="match status" value="1"/>
</dbReference>
<dbReference type="InterPro" id="IPR020904">
    <property type="entry name" value="Sc_DH/Rdtase_CS"/>
</dbReference>
<dbReference type="EMBL" id="CP048113">
    <property type="protein sequence ID" value="QHS60004.1"/>
    <property type="molecule type" value="Genomic_DNA"/>
</dbReference>
<dbReference type="InterPro" id="IPR002347">
    <property type="entry name" value="SDR_fam"/>
</dbReference>
<evidence type="ECO:0000256" key="1">
    <source>
        <dbReference type="ARBA" id="ARBA00006484"/>
    </source>
</evidence>
<keyword evidence="2" id="KW-0560">Oxidoreductase</keyword>
<evidence type="ECO:0000313" key="4">
    <source>
        <dbReference type="EMBL" id="QHS60004.1"/>
    </source>
</evidence>
<name>A0A6B9ZFA1_9BACT</name>
<comment type="similarity">
    <text evidence="1 3">Belongs to the short-chain dehydrogenases/reductases (SDR) family.</text>
</comment>
<dbReference type="KEGG" id="chih:GWR21_10475"/>
<dbReference type="Gene3D" id="3.40.50.720">
    <property type="entry name" value="NAD(P)-binding Rossmann-like Domain"/>
    <property type="match status" value="1"/>
</dbReference>
<dbReference type="RefSeq" id="WP_162331698.1">
    <property type="nucleotide sequence ID" value="NZ_CP048113.1"/>
</dbReference>
<sequence>MGNQGKTWFVTGASQGIGLILVKQLLAEGYQVAATARNLDNLKKAVGDTSAQFLPLQADLANEESVRTAVKAAADKFTTIDHLVNNAGFGLIGGIEETSSQEVQASFDVNVFGLLNVTRAVLPHMRATGAGHIFNISSVFGLIAGAGWGIYCGTKFAVEGISEALAQEVKPFGIHVTIIEPGYVRTNFLSSNSIAHPAHPLADYTQLAEERRKHQEDIPGKQIGDPEKVAAVIISTSRLSEPPLRLLLGSDALQFANYKVQMLQAGIEANKEVTLSTDFR</sequence>
<dbReference type="SUPFAM" id="SSF51735">
    <property type="entry name" value="NAD(P)-binding Rossmann-fold domains"/>
    <property type="match status" value="1"/>
</dbReference>
<evidence type="ECO:0000256" key="2">
    <source>
        <dbReference type="ARBA" id="ARBA00023002"/>
    </source>
</evidence>
<dbReference type="Pfam" id="PF00106">
    <property type="entry name" value="adh_short"/>
    <property type="match status" value="1"/>
</dbReference>
<dbReference type="PROSITE" id="PS00061">
    <property type="entry name" value="ADH_SHORT"/>
    <property type="match status" value="1"/>
</dbReference>
<dbReference type="GO" id="GO:0016491">
    <property type="term" value="F:oxidoreductase activity"/>
    <property type="evidence" value="ECO:0007669"/>
    <property type="project" value="UniProtKB-KW"/>
</dbReference>
<dbReference type="NCBIfam" id="NF004824">
    <property type="entry name" value="PRK06180.1"/>
    <property type="match status" value="1"/>
</dbReference>
<organism evidence="4 5">
    <name type="scientific">Chitinophaga agri</name>
    <dbReference type="NCBI Taxonomy" id="2703787"/>
    <lineage>
        <taxon>Bacteria</taxon>
        <taxon>Pseudomonadati</taxon>
        <taxon>Bacteroidota</taxon>
        <taxon>Chitinophagia</taxon>
        <taxon>Chitinophagales</taxon>
        <taxon>Chitinophagaceae</taxon>
        <taxon>Chitinophaga</taxon>
    </lineage>
</organism>
<dbReference type="FunFam" id="3.40.50.720:FF:000084">
    <property type="entry name" value="Short-chain dehydrogenase reductase"/>
    <property type="match status" value="1"/>
</dbReference>
<dbReference type="InterPro" id="IPR051911">
    <property type="entry name" value="SDR_oxidoreductase"/>
</dbReference>
<dbReference type="PRINTS" id="PR00080">
    <property type="entry name" value="SDRFAMILY"/>
</dbReference>
<reference evidence="4 5" key="1">
    <citation type="submission" date="2020-01" db="EMBL/GenBank/DDBJ databases">
        <title>Complete genome sequence of Chitinophaga sp. H33E-04 isolated from quinoa roots.</title>
        <authorList>
            <person name="Weon H.-Y."/>
            <person name="Lee S.A."/>
        </authorList>
    </citation>
    <scope>NUCLEOTIDE SEQUENCE [LARGE SCALE GENOMIC DNA]</scope>
    <source>
        <strain evidence="4 5">H33E-04</strain>
    </source>
</reference>
<protein>
    <submittedName>
        <fullName evidence="4">SDR family NAD(P)-dependent oxidoreductase</fullName>
    </submittedName>
</protein>
<dbReference type="Proteomes" id="UP000476411">
    <property type="component" value="Chromosome"/>
</dbReference>
<gene>
    <name evidence="4" type="ORF">GWR21_10475</name>
</gene>
<accession>A0A6B9ZFA1</accession>